<organism evidence="1 2">
    <name type="scientific">Ancylostoma duodenale</name>
    <dbReference type="NCBI Taxonomy" id="51022"/>
    <lineage>
        <taxon>Eukaryota</taxon>
        <taxon>Metazoa</taxon>
        <taxon>Ecdysozoa</taxon>
        <taxon>Nematoda</taxon>
        <taxon>Chromadorea</taxon>
        <taxon>Rhabditida</taxon>
        <taxon>Rhabditina</taxon>
        <taxon>Rhabditomorpha</taxon>
        <taxon>Strongyloidea</taxon>
        <taxon>Ancylostomatidae</taxon>
        <taxon>Ancylostomatinae</taxon>
        <taxon>Ancylostoma</taxon>
    </lineage>
</organism>
<proteinExistence type="predicted"/>
<dbReference type="SUPFAM" id="SSF48726">
    <property type="entry name" value="Immunoglobulin"/>
    <property type="match status" value="1"/>
</dbReference>
<accession>A0A0C2GGT4</accession>
<sequence>MAIQNRSLIGSTMAVESIRITSITLLLKMTSLCEIHRREMLASTSVVPFLQLELMPIQLLFMWQILEGTPQPKIQWFRNGRELLQNSNEYMTINGAHLSIAVSFFFLIDESGNFLVLRGGVIIIGSRVHKTPMLVPTLVLPRILPEGTLV</sequence>
<dbReference type="Proteomes" id="UP000054047">
    <property type="component" value="Unassembled WGS sequence"/>
</dbReference>
<dbReference type="AlphaFoldDB" id="A0A0C2GGT4"/>
<evidence type="ECO:0008006" key="3">
    <source>
        <dbReference type="Google" id="ProtNLM"/>
    </source>
</evidence>
<evidence type="ECO:0000313" key="1">
    <source>
        <dbReference type="EMBL" id="KIH58064.1"/>
    </source>
</evidence>
<reference evidence="1 2" key="1">
    <citation type="submission" date="2013-12" db="EMBL/GenBank/DDBJ databases">
        <title>Draft genome of the parsitic nematode Ancylostoma duodenale.</title>
        <authorList>
            <person name="Mitreva M."/>
        </authorList>
    </citation>
    <scope>NUCLEOTIDE SEQUENCE [LARGE SCALE GENOMIC DNA]</scope>
    <source>
        <strain evidence="1 2">Zhejiang</strain>
    </source>
</reference>
<name>A0A0C2GGT4_9BILA</name>
<dbReference type="InterPro" id="IPR036179">
    <property type="entry name" value="Ig-like_dom_sf"/>
</dbReference>
<keyword evidence="2" id="KW-1185">Reference proteome</keyword>
<evidence type="ECO:0000313" key="2">
    <source>
        <dbReference type="Proteomes" id="UP000054047"/>
    </source>
</evidence>
<protein>
    <recommendedName>
        <fullName evidence="3">Immunoglobulin I-set domain protein</fullName>
    </recommendedName>
</protein>
<dbReference type="EMBL" id="KN733565">
    <property type="protein sequence ID" value="KIH58064.1"/>
    <property type="molecule type" value="Genomic_DNA"/>
</dbReference>
<gene>
    <name evidence="1" type="ORF">ANCDUO_11732</name>
</gene>